<dbReference type="Proteomes" id="UP000050794">
    <property type="component" value="Unassembled WGS sequence"/>
</dbReference>
<evidence type="ECO:0000256" key="1">
    <source>
        <dbReference type="ARBA" id="ARBA00010057"/>
    </source>
</evidence>
<evidence type="ECO:0000313" key="3">
    <source>
        <dbReference type="EMBL" id="VDM36539.1"/>
    </source>
</evidence>
<dbReference type="SUPFAM" id="SSF49468">
    <property type="entry name" value="VHL"/>
    <property type="match status" value="1"/>
</dbReference>
<gene>
    <name evidence="3" type="ORF">TCNE_LOCUS5420</name>
</gene>
<protein>
    <submittedName>
        <fullName evidence="5">VHL domain-containing protein</fullName>
    </submittedName>
</protein>
<evidence type="ECO:0000313" key="4">
    <source>
        <dbReference type="Proteomes" id="UP000050794"/>
    </source>
</evidence>
<reference evidence="3 4" key="2">
    <citation type="submission" date="2018-11" db="EMBL/GenBank/DDBJ databases">
        <authorList>
            <consortium name="Pathogen Informatics"/>
        </authorList>
    </citation>
    <scope>NUCLEOTIDE SEQUENCE [LARGE SCALE GENOMIC DNA]</scope>
</reference>
<dbReference type="Gene3D" id="2.60.40.780">
    <property type="entry name" value="von Hippel-Lindau disease tumour suppressor, beta domain"/>
    <property type="match status" value="1"/>
</dbReference>
<comment type="similarity">
    <text evidence="1">Belongs to the VHL family.</text>
</comment>
<dbReference type="EMBL" id="UYWY01019354">
    <property type="protein sequence ID" value="VDM36539.1"/>
    <property type="molecule type" value="Genomic_DNA"/>
</dbReference>
<name>A0A183UAA0_TOXCA</name>
<accession>A0A183UAA0</accession>
<proteinExistence type="inferred from homology"/>
<evidence type="ECO:0000313" key="5">
    <source>
        <dbReference type="WBParaSite" id="TCNE_0000542001-mRNA-1"/>
    </source>
</evidence>
<reference evidence="5" key="1">
    <citation type="submission" date="2016-06" db="UniProtKB">
        <authorList>
            <consortium name="WormBaseParasite"/>
        </authorList>
    </citation>
    <scope>IDENTIFICATION</scope>
</reference>
<dbReference type="InterPro" id="IPR036208">
    <property type="entry name" value="VHL_sf"/>
</dbReference>
<dbReference type="AlphaFoldDB" id="A0A183UAA0"/>
<organism evidence="4 5">
    <name type="scientific">Toxocara canis</name>
    <name type="common">Canine roundworm</name>
    <dbReference type="NCBI Taxonomy" id="6265"/>
    <lineage>
        <taxon>Eukaryota</taxon>
        <taxon>Metazoa</taxon>
        <taxon>Ecdysozoa</taxon>
        <taxon>Nematoda</taxon>
        <taxon>Chromadorea</taxon>
        <taxon>Rhabditida</taxon>
        <taxon>Spirurina</taxon>
        <taxon>Ascaridomorpha</taxon>
        <taxon>Ascaridoidea</taxon>
        <taxon>Toxocaridae</taxon>
        <taxon>Toxocara</taxon>
    </lineage>
</organism>
<dbReference type="FunFam" id="2.60.40.780:FF:000001">
    <property type="entry name" value="von Hippel-Lindau disease tumor suppressor"/>
    <property type="match status" value="1"/>
</dbReference>
<dbReference type="CDD" id="cd05468">
    <property type="entry name" value="pVHL"/>
    <property type="match status" value="1"/>
</dbReference>
<dbReference type="Pfam" id="PF01847">
    <property type="entry name" value="VHL"/>
    <property type="match status" value="1"/>
</dbReference>
<evidence type="ECO:0000259" key="2">
    <source>
        <dbReference type="Pfam" id="PF01847"/>
    </source>
</evidence>
<dbReference type="InterPro" id="IPR037140">
    <property type="entry name" value="VHL_beta_dom_sf"/>
</dbReference>
<keyword evidence="4" id="KW-1185">Reference proteome</keyword>
<sequence length="1073" mass="120048">MTSLVRSDNSELNRILSVGNWRSSPSRETVSVRFLNFSPKSIDLFWIDFQGATVRYARIAPKQYCDVSTFVGHPWIFRVSNNGATALCLTEQGIAREVFWPEKVDPFLRVSVPIFLGLNSLRDTAALLVADLCRTLSSAAELPLPALLLVVPTREQLKLAVASCGDSVLPEVLKRALSSRQLDTLLECVYELSIEKVHFRLSAAIVEHLKGEFALLGENTVLGYVQSWIAALRSSKRWLKSCCVLVDCVVRSVNLLQKSRLKEKLKVELPALHAEALSLGSFGAAILISRCFFHVLAVEASYEHDVDFGCLERCWDRILDNEASRKSPTVLLCSFLLATMLSLDGNAHMEAVVENEEEICTCEMTEDQHDTLFCPKMQFFSLLLANIRTVFANCSSSQSVVLMRALVNFYSERGSLHMVAASIYESLHLPNANSSSLCRHFFSYILQLFPDLFKQSVQEARSIEPLKVTCSFVDFGIWLSKISAMLADECNNDREVVSSSVSERSPEDVWVKVMSKYCKHLTLQSELDFLECSNTSRLMQAVNVILIDGQCPINAMPTVIGGALFGALLQLIVLIQDSLFSSILQSLVALFRWNGTYCRGLLARCGLKACKLFEVVARRGRSLNCISHTCVFLTDYLIASSSGSVFIEKCGGIMRVFSLDSADWILCSTLLSSVSGAFRTLDSKIILDDDASCASRFLEDHVVPLLNEQLNAFKSVDVDEANLNQLEAFALMLKVLRDLQMIERYLQIKLNIDEQISWAVQMCKAICGRKRKLSNAERVYQNGRLIGAVVDFLTNQSRRDCLLKWKWLTSIVPYHKDVVERILSDATVDELQCLLRGDMAGYSEQRVLEVCAVIGSLQNDKKRRALLELFDPILRMMVNVVVDDARIVFMLLRSLFSQACGITNERRLLSLTLSFISVSLPSLDKADMIDDKYGELLIEISDTLSDCLRWCSSSVTEDQCALYAQLFVRAFRAVGLYALSSSFNAQLMVRNAHAISSVAYAIASHRTHFARIAPFIISECLSGVKYAPLAVHHLFGICDRYSIALLSTNLPPAQKRHFAQVYSSFYKANELTV</sequence>
<feature type="domain" description="von Hippel-Lindau disease tumour suppressor beta" evidence="2">
    <location>
        <begin position="22"/>
        <end position="81"/>
    </location>
</feature>
<dbReference type="InterPro" id="IPR024053">
    <property type="entry name" value="VHL_beta_dom"/>
</dbReference>
<dbReference type="InterPro" id="IPR022772">
    <property type="entry name" value="VHL_tumour_suppress_b/a_dom"/>
</dbReference>
<dbReference type="WBParaSite" id="TCNE_0000542001-mRNA-1">
    <property type="protein sequence ID" value="TCNE_0000542001-mRNA-1"/>
    <property type="gene ID" value="TCNE_0000542001"/>
</dbReference>